<dbReference type="InterPro" id="IPR036864">
    <property type="entry name" value="Zn2-C6_fun-type_DNA-bd_sf"/>
</dbReference>
<dbReference type="PROSITE" id="PS50048">
    <property type="entry name" value="ZN2_CY6_FUNGAL_2"/>
    <property type="match status" value="1"/>
</dbReference>
<feature type="domain" description="Zn(2)-C6 fungal-type" evidence="7">
    <location>
        <begin position="84"/>
        <end position="118"/>
    </location>
</feature>
<dbReference type="GO" id="GO:0045944">
    <property type="term" value="P:positive regulation of transcription by RNA polymerase II"/>
    <property type="evidence" value="ECO:0007669"/>
    <property type="project" value="TreeGrafter"/>
</dbReference>
<evidence type="ECO:0000259" key="7">
    <source>
        <dbReference type="PROSITE" id="PS50048"/>
    </source>
</evidence>
<name>A0A1Y2H7E6_9FUNG</name>
<dbReference type="SUPFAM" id="SSF57701">
    <property type="entry name" value="Zn2/Cys6 DNA-binding domain"/>
    <property type="match status" value="1"/>
</dbReference>
<feature type="region of interest" description="Disordered" evidence="6">
    <location>
        <begin position="125"/>
        <end position="257"/>
    </location>
</feature>
<keyword evidence="9" id="KW-1185">Reference proteome</keyword>
<keyword evidence="4" id="KW-0804">Transcription</keyword>
<dbReference type="InterPro" id="IPR001138">
    <property type="entry name" value="Zn2Cys6_DnaBD"/>
</dbReference>
<dbReference type="Proteomes" id="UP000193411">
    <property type="component" value="Unassembled WGS sequence"/>
</dbReference>
<evidence type="ECO:0000313" key="9">
    <source>
        <dbReference type="Proteomes" id="UP000193411"/>
    </source>
</evidence>
<evidence type="ECO:0000256" key="1">
    <source>
        <dbReference type="ARBA" id="ARBA00004123"/>
    </source>
</evidence>
<dbReference type="PROSITE" id="PS00463">
    <property type="entry name" value="ZN2_CY6_FUNGAL_1"/>
    <property type="match status" value="1"/>
</dbReference>
<proteinExistence type="predicted"/>
<dbReference type="GO" id="GO:0043565">
    <property type="term" value="F:sequence-specific DNA binding"/>
    <property type="evidence" value="ECO:0007669"/>
    <property type="project" value="TreeGrafter"/>
</dbReference>
<comment type="subcellular location">
    <subcellularLocation>
        <location evidence="1">Nucleus</location>
    </subcellularLocation>
</comment>
<evidence type="ECO:0000256" key="4">
    <source>
        <dbReference type="ARBA" id="ARBA00023163"/>
    </source>
</evidence>
<evidence type="ECO:0000256" key="6">
    <source>
        <dbReference type="SAM" id="MobiDB-lite"/>
    </source>
</evidence>
<feature type="compositionally biased region" description="Basic residues" evidence="6">
    <location>
        <begin position="184"/>
        <end position="194"/>
    </location>
</feature>
<feature type="compositionally biased region" description="Low complexity" evidence="6">
    <location>
        <begin position="1"/>
        <end position="13"/>
    </location>
</feature>
<feature type="compositionally biased region" description="Low complexity" evidence="6">
    <location>
        <begin position="167"/>
        <end position="178"/>
    </location>
</feature>
<keyword evidence="3" id="KW-0238">DNA-binding</keyword>
<dbReference type="Pfam" id="PF00172">
    <property type="entry name" value="Zn_clus"/>
    <property type="match status" value="1"/>
</dbReference>
<organism evidence="8 9">
    <name type="scientific">Catenaria anguillulae PL171</name>
    <dbReference type="NCBI Taxonomy" id="765915"/>
    <lineage>
        <taxon>Eukaryota</taxon>
        <taxon>Fungi</taxon>
        <taxon>Fungi incertae sedis</taxon>
        <taxon>Blastocladiomycota</taxon>
        <taxon>Blastocladiomycetes</taxon>
        <taxon>Blastocladiales</taxon>
        <taxon>Catenariaceae</taxon>
        <taxon>Catenaria</taxon>
    </lineage>
</organism>
<dbReference type="OrthoDB" id="2123952at2759"/>
<dbReference type="InterPro" id="IPR051711">
    <property type="entry name" value="Stress_Response_Reg"/>
</dbReference>
<dbReference type="PANTHER" id="PTHR47540">
    <property type="entry name" value="THIAMINE REPRESSIBLE GENES REGULATORY PROTEIN THI5"/>
    <property type="match status" value="1"/>
</dbReference>
<dbReference type="AlphaFoldDB" id="A0A1Y2H7E6"/>
<protein>
    <recommendedName>
        <fullName evidence="7">Zn(2)-C6 fungal-type domain-containing protein</fullName>
    </recommendedName>
</protein>
<dbReference type="GO" id="GO:0008270">
    <property type="term" value="F:zinc ion binding"/>
    <property type="evidence" value="ECO:0007669"/>
    <property type="project" value="InterPro"/>
</dbReference>
<dbReference type="Gene3D" id="4.10.240.10">
    <property type="entry name" value="Zn(2)-C6 fungal-type DNA-binding domain"/>
    <property type="match status" value="1"/>
</dbReference>
<dbReference type="STRING" id="765915.A0A1Y2H7E6"/>
<sequence length="343" mass="35853">MSQESSLTLQTSLPDSFSTATVTQVQAANRPPTPTEARPLADANAAPIAPTTEQAAAVAAAGVALAQPLMAFGPGGRRNRVSQACESCRKRKVKCSGPQLGLLQTCRHCLEYRLECVWATGLKNRVAPGGSRGSKAKRANSALSQSLLTDDGADLGSMDGVTRDDSQAQSAPSAAPAAITQPHSKGKGARRSTNVKRQQQTDAREAIDSGAASDTPSSSFAAGRATSLPNTTRPHPSKSRRVETQLSSAPAAGPPSALSTLSNVRVATDHDVQELANHLTLVVSLDELGQTRGMSNYGTSTGLAALREWSPTVAQGILCSPLSLDRTECKALTYRMQGTHLHH</sequence>
<accession>A0A1Y2H7E6</accession>
<evidence type="ECO:0000256" key="2">
    <source>
        <dbReference type="ARBA" id="ARBA00023015"/>
    </source>
</evidence>
<dbReference type="GO" id="GO:0000981">
    <property type="term" value="F:DNA-binding transcription factor activity, RNA polymerase II-specific"/>
    <property type="evidence" value="ECO:0007669"/>
    <property type="project" value="InterPro"/>
</dbReference>
<feature type="region of interest" description="Disordered" evidence="6">
    <location>
        <begin position="1"/>
        <end position="39"/>
    </location>
</feature>
<feature type="compositionally biased region" description="Low complexity" evidence="6">
    <location>
        <begin position="246"/>
        <end position="257"/>
    </location>
</feature>
<evidence type="ECO:0000256" key="3">
    <source>
        <dbReference type="ARBA" id="ARBA00023125"/>
    </source>
</evidence>
<gene>
    <name evidence="8" type="ORF">BCR44DRAFT_40571</name>
</gene>
<evidence type="ECO:0000256" key="5">
    <source>
        <dbReference type="ARBA" id="ARBA00023242"/>
    </source>
</evidence>
<dbReference type="EMBL" id="MCFL01000085">
    <property type="protein sequence ID" value="ORZ30435.1"/>
    <property type="molecule type" value="Genomic_DNA"/>
</dbReference>
<evidence type="ECO:0000313" key="8">
    <source>
        <dbReference type="EMBL" id="ORZ30435.1"/>
    </source>
</evidence>
<dbReference type="GO" id="GO:0005634">
    <property type="term" value="C:nucleus"/>
    <property type="evidence" value="ECO:0007669"/>
    <property type="project" value="UniProtKB-SubCell"/>
</dbReference>
<keyword evidence="2" id="KW-0805">Transcription regulation</keyword>
<dbReference type="CDD" id="cd00067">
    <property type="entry name" value="GAL4"/>
    <property type="match status" value="1"/>
</dbReference>
<feature type="compositionally biased region" description="Polar residues" evidence="6">
    <location>
        <begin position="14"/>
        <end position="27"/>
    </location>
</feature>
<reference evidence="8 9" key="1">
    <citation type="submission" date="2016-07" db="EMBL/GenBank/DDBJ databases">
        <title>Pervasive Adenine N6-methylation of Active Genes in Fungi.</title>
        <authorList>
            <consortium name="DOE Joint Genome Institute"/>
            <person name="Mondo S.J."/>
            <person name="Dannebaum R.O."/>
            <person name="Kuo R.C."/>
            <person name="Labutti K."/>
            <person name="Haridas S."/>
            <person name="Kuo A."/>
            <person name="Salamov A."/>
            <person name="Ahrendt S.R."/>
            <person name="Lipzen A."/>
            <person name="Sullivan W."/>
            <person name="Andreopoulos W.B."/>
            <person name="Clum A."/>
            <person name="Lindquist E."/>
            <person name="Daum C."/>
            <person name="Ramamoorthy G.K."/>
            <person name="Gryganskyi A."/>
            <person name="Culley D."/>
            <person name="Magnuson J.K."/>
            <person name="James T.Y."/>
            <person name="O'Malley M.A."/>
            <person name="Stajich J.E."/>
            <person name="Spatafora J.W."/>
            <person name="Visel A."/>
            <person name="Grigoriev I.V."/>
        </authorList>
    </citation>
    <scope>NUCLEOTIDE SEQUENCE [LARGE SCALE GENOMIC DNA]</scope>
    <source>
        <strain evidence="8 9">PL171</strain>
    </source>
</reference>
<dbReference type="PANTHER" id="PTHR47540:SF2">
    <property type="entry name" value="ZN(II)2CYS6 TRANSCRIPTION FACTOR (EUROFUNG)"/>
    <property type="match status" value="1"/>
</dbReference>
<keyword evidence="5" id="KW-0539">Nucleus</keyword>
<comment type="caution">
    <text evidence="8">The sequence shown here is derived from an EMBL/GenBank/DDBJ whole genome shotgun (WGS) entry which is preliminary data.</text>
</comment>
<dbReference type="SMART" id="SM00066">
    <property type="entry name" value="GAL4"/>
    <property type="match status" value="1"/>
</dbReference>